<protein>
    <submittedName>
        <fullName evidence="1">Uncharacterized protein</fullName>
    </submittedName>
</protein>
<accession>A0A9W7ELL5</accession>
<name>A0A9W7ELL5_9STRA</name>
<dbReference type="EMBL" id="BRXY01000258">
    <property type="protein sequence ID" value="GMH81553.1"/>
    <property type="molecule type" value="Genomic_DNA"/>
</dbReference>
<dbReference type="AlphaFoldDB" id="A0A9W7ELL5"/>
<proteinExistence type="predicted"/>
<evidence type="ECO:0000313" key="1">
    <source>
        <dbReference type="EMBL" id="GMH81553.1"/>
    </source>
</evidence>
<keyword evidence="2" id="KW-1185">Reference proteome</keyword>
<dbReference type="Proteomes" id="UP001165085">
    <property type="component" value="Unassembled WGS sequence"/>
</dbReference>
<gene>
    <name evidence="1" type="ORF">TrST_g5593</name>
</gene>
<evidence type="ECO:0000313" key="2">
    <source>
        <dbReference type="Proteomes" id="UP001165085"/>
    </source>
</evidence>
<organism evidence="1 2">
    <name type="scientific">Triparma strigata</name>
    <dbReference type="NCBI Taxonomy" id="1606541"/>
    <lineage>
        <taxon>Eukaryota</taxon>
        <taxon>Sar</taxon>
        <taxon>Stramenopiles</taxon>
        <taxon>Ochrophyta</taxon>
        <taxon>Bolidophyceae</taxon>
        <taxon>Parmales</taxon>
        <taxon>Triparmaceae</taxon>
        <taxon>Triparma</taxon>
    </lineage>
</organism>
<comment type="caution">
    <text evidence="1">The sequence shown here is derived from an EMBL/GenBank/DDBJ whole genome shotgun (WGS) entry which is preliminary data.</text>
</comment>
<reference evidence="2" key="1">
    <citation type="journal article" date="2023" name="Commun. Biol.">
        <title>Genome analysis of Parmales, the sister group of diatoms, reveals the evolutionary specialization of diatoms from phago-mixotrophs to photoautotrophs.</title>
        <authorList>
            <person name="Ban H."/>
            <person name="Sato S."/>
            <person name="Yoshikawa S."/>
            <person name="Yamada K."/>
            <person name="Nakamura Y."/>
            <person name="Ichinomiya M."/>
            <person name="Sato N."/>
            <person name="Blanc-Mathieu R."/>
            <person name="Endo H."/>
            <person name="Kuwata A."/>
            <person name="Ogata H."/>
        </authorList>
    </citation>
    <scope>NUCLEOTIDE SEQUENCE [LARGE SCALE GENOMIC DNA]</scope>
    <source>
        <strain evidence="2">NIES 3701</strain>
    </source>
</reference>
<dbReference type="OrthoDB" id="65504at2759"/>
<sequence length="722" mass="80251">MHLPYPTPLAVVTEKTPTTDYPYMNQRIHYKICGYNATLCTPSAPPEDQPSRDWRSVLPGQAIGLSMYNLDDQQDGLTLNSILIRQPFKLTVALFASSGWDDRDVSLNSTLHSTDSDIVIREYYINNERYGKAYLSPNFNGQEYTGDMVEVDLETAKYNTVRLHGIETDFADYYSTSTTSLDGIDPYKKATSKNKEDQVVIKRLQNVDNDLAGYQNGFSALSGTTSYGFMVPFFNGAEYHGKAVRLTVGQFNISMWDNWIEDQEFRRFRTVQSTEIDSDGNTRFIYEDVGGDSDFSAIDVLDLATVDDDLRGFIGGFAHKNYAYFVPHFNGKYFSGKIARVDVDAFNAASVQVIDLQTKDVRLAGFYGGFATNIIPSIVNGLAADYAYLAPYKNLVGPVNGINTKFTSDGYKANDVFDEQESIGGDRLEPNHHGCLTRINLDTFNVAGVDFIDLQEVDTDLRGFAGGFQGGLHGYLVPYSKGFGDYSSKLVRFDLLNFNLDGIEVLDLAGKSDELKGYVTGFAYETYAVLVPYQNGRSDVNYRARNQFAKLTRVDFNDFTANGILTLDVSMVSRKNTPDQPDKDLRGFVGGFCAGSFMYLVPNFNGVWYGKIVRVDMRDFDVIATAQAAGEATDFTTGFKGVQAVDLQRFNTKLAGFSGGFLRLRPPPIEKFYEANLDIFTYATGLDRLEPKGAVFSPYGEAVIEEEGGAPEIMPEGIEKNP</sequence>